<dbReference type="AlphaFoldDB" id="A0A975TD65"/>
<gene>
    <name evidence="1" type="ORF">B6N60_04471</name>
</gene>
<sequence>MEAQEIRNLIEKLASTEAIVWSPYDAHEAAKRLSDMLTAAKPKQEDHA</sequence>
<reference evidence="1" key="1">
    <citation type="submission" date="2017-04" db="EMBL/GenBank/DDBJ databases">
        <title>Genome deletions in a multicellular cyanobacterial endosymbiont for morphological adaptation in marine diatoms.</title>
        <authorList>
            <person name="Wang Y."/>
            <person name="Gao H."/>
            <person name="Li R."/>
            <person name="Xu X."/>
        </authorList>
    </citation>
    <scope>NUCLEOTIDE SEQUENCE</scope>
    <source>
        <strain evidence="1">FACHB 800</strain>
    </source>
</reference>
<dbReference type="Proteomes" id="UP000683511">
    <property type="component" value="Chromosome"/>
</dbReference>
<name>A0A975TD65_9NOST</name>
<organism evidence="1 2">
    <name type="scientific">Richelia sinica FACHB-800</name>
    <dbReference type="NCBI Taxonomy" id="1357546"/>
    <lineage>
        <taxon>Bacteria</taxon>
        <taxon>Bacillati</taxon>
        <taxon>Cyanobacteriota</taxon>
        <taxon>Cyanophyceae</taxon>
        <taxon>Nostocales</taxon>
        <taxon>Nostocaceae</taxon>
        <taxon>Richelia</taxon>
    </lineage>
</organism>
<dbReference type="KEGG" id="rsin:B6N60_04471"/>
<keyword evidence="2" id="KW-1185">Reference proteome</keyword>
<evidence type="ECO:0000313" key="1">
    <source>
        <dbReference type="EMBL" id="QXE25751.1"/>
    </source>
</evidence>
<protein>
    <submittedName>
        <fullName evidence="1">Uncharacterized protein</fullName>
    </submittedName>
</protein>
<dbReference type="RefSeq" id="WP_190605785.1">
    <property type="nucleotide sequence ID" value="NZ_CP021056.1"/>
</dbReference>
<proteinExistence type="predicted"/>
<accession>A0A975TD65</accession>
<evidence type="ECO:0000313" key="2">
    <source>
        <dbReference type="Proteomes" id="UP000683511"/>
    </source>
</evidence>
<dbReference type="EMBL" id="CP021056">
    <property type="protein sequence ID" value="QXE25751.1"/>
    <property type="molecule type" value="Genomic_DNA"/>
</dbReference>